<gene>
    <name evidence="4" type="ORF">JL111_20190</name>
</gene>
<sequence>MGQSLSYSEFSILVVEDDPIIRMDAVDLCEDAGFSVHEAKNSSVALSLLQQHPDIRILFTDIEMPGDMDGLMLAHAVHNCCPTIKIIIASGKLKVAEDNLPSGSLFLQKPYRPSLVAKALNDFAAQIS</sequence>
<dbReference type="PANTHER" id="PTHR44591">
    <property type="entry name" value="STRESS RESPONSE REGULATOR PROTEIN 1"/>
    <property type="match status" value="1"/>
</dbReference>
<evidence type="ECO:0000256" key="1">
    <source>
        <dbReference type="ARBA" id="ARBA00022553"/>
    </source>
</evidence>
<dbReference type="RefSeq" id="WP_191313273.1">
    <property type="nucleotide sequence ID" value="NZ_BNCL01000052.1"/>
</dbReference>
<feature type="domain" description="Response regulatory" evidence="3">
    <location>
        <begin position="11"/>
        <end position="124"/>
    </location>
</feature>
<dbReference type="InterPro" id="IPR050595">
    <property type="entry name" value="Bact_response_regulator"/>
</dbReference>
<evidence type="ECO:0000313" key="5">
    <source>
        <dbReference type="Proteomes" id="UP000644749"/>
    </source>
</evidence>
<proteinExistence type="predicted"/>
<keyword evidence="5" id="KW-1185">Reference proteome</keyword>
<dbReference type="PROSITE" id="PS50110">
    <property type="entry name" value="RESPONSE_REGULATORY"/>
    <property type="match status" value="1"/>
</dbReference>
<evidence type="ECO:0000259" key="3">
    <source>
        <dbReference type="PROSITE" id="PS50110"/>
    </source>
</evidence>
<dbReference type="Proteomes" id="UP000644749">
    <property type="component" value="Unassembled WGS sequence"/>
</dbReference>
<dbReference type="InterPro" id="IPR001789">
    <property type="entry name" value="Sig_transdc_resp-reg_receiver"/>
</dbReference>
<keyword evidence="1 2" id="KW-0597">Phosphoprotein</keyword>
<dbReference type="InterPro" id="IPR011006">
    <property type="entry name" value="CheY-like_superfamily"/>
</dbReference>
<protein>
    <submittedName>
        <fullName evidence="4">Response regulator</fullName>
    </submittedName>
</protein>
<dbReference type="PANTHER" id="PTHR44591:SF3">
    <property type="entry name" value="RESPONSE REGULATORY DOMAIN-CONTAINING PROTEIN"/>
    <property type="match status" value="1"/>
</dbReference>
<accession>A0ABS1SB65</accession>
<evidence type="ECO:0000256" key="2">
    <source>
        <dbReference type="PROSITE-ProRule" id="PRU00169"/>
    </source>
</evidence>
<dbReference type="SUPFAM" id="SSF52172">
    <property type="entry name" value="CheY-like"/>
    <property type="match status" value="1"/>
</dbReference>
<dbReference type="Pfam" id="PF00072">
    <property type="entry name" value="Response_reg"/>
    <property type="match status" value="1"/>
</dbReference>
<reference evidence="4 5" key="1">
    <citation type="submission" date="2021-01" db="EMBL/GenBank/DDBJ databases">
        <title>011410 draft genome.</title>
        <authorList>
            <person name="Lang L."/>
        </authorList>
    </citation>
    <scope>NUCLEOTIDE SEQUENCE [LARGE SCALE GENOMIC DNA]</scope>
    <source>
        <strain evidence="4 5">KCTC 42845</strain>
    </source>
</reference>
<name>A0ABS1SB65_9RHOB</name>
<organism evidence="4 5">
    <name type="scientific">Paracoccus aerius</name>
    <dbReference type="NCBI Taxonomy" id="1915382"/>
    <lineage>
        <taxon>Bacteria</taxon>
        <taxon>Pseudomonadati</taxon>
        <taxon>Pseudomonadota</taxon>
        <taxon>Alphaproteobacteria</taxon>
        <taxon>Rhodobacterales</taxon>
        <taxon>Paracoccaceae</taxon>
        <taxon>Paracoccus</taxon>
    </lineage>
</organism>
<feature type="modified residue" description="4-aspartylphosphate" evidence="2">
    <location>
        <position position="61"/>
    </location>
</feature>
<dbReference type="Gene3D" id="3.40.50.2300">
    <property type="match status" value="1"/>
</dbReference>
<comment type="caution">
    <text evidence="4">The sequence shown here is derived from an EMBL/GenBank/DDBJ whole genome shotgun (WGS) entry which is preliminary data.</text>
</comment>
<dbReference type="EMBL" id="JAESHT010000049">
    <property type="protein sequence ID" value="MBL3675780.1"/>
    <property type="molecule type" value="Genomic_DNA"/>
</dbReference>
<evidence type="ECO:0000313" key="4">
    <source>
        <dbReference type="EMBL" id="MBL3675780.1"/>
    </source>
</evidence>
<dbReference type="SMART" id="SM00448">
    <property type="entry name" value="REC"/>
    <property type="match status" value="1"/>
</dbReference>